<feature type="domain" description="Glycoside hydrolase family 20 catalytic" evidence="5">
    <location>
        <begin position="216"/>
        <end position="467"/>
    </location>
</feature>
<evidence type="ECO:0000256" key="3">
    <source>
        <dbReference type="ARBA" id="ARBA00023295"/>
    </source>
</evidence>
<dbReference type="InterPro" id="IPR025705">
    <property type="entry name" value="Beta_hexosaminidase_sua/sub"/>
</dbReference>
<dbReference type="Gene3D" id="2.120.10.70">
    <property type="entry name" value="Fucose-specific lectin"/>
    <property type="match status" value="1"/>
</dbReference>
<keyword evidence="3 7" id="KW-0326">Glycosidase</keyword>
<organism evidence="7 8">
    <name type="scientific">Kribbella italica</name>
    <dbReference type="NCBI Taxonomy" id="1540520"/>
    <lineage>
        <taxon>Bacteria</taxon>
        <taxon>Bacillati</taxon>
        <taxon>Actinomycetota</taxon>
        <taxon>Actinomycetes</taxon>
        <taxon>Propionibacteriales</taxon>
        <taxon>Kribbellaceae</taxon>
        <taxon>Kribbella</taxon>
    </lineage>
</organism>
<dbReference type="SUPFAM" id="SSF55545">
    <property type="entry name" value="beta-N-acetylhexosaminidase-like domain"/>
    <property type="match status" value="1"/>
</dbReference>
<dbReference type="PANTHER" id="PTHR43678">
    <property type="entry name" value="PUTATIVE (AFU_ORTHOLOGUE AFUA_2G00640)-RELATED"/>
    <property type="match status" value="1"/>
</dbReference>
<comment type="caution">
    <text evidence="7">The sequence shown here is derived from an EMBL/GenBank/DDBJ whole genome shotgun (WGS) entry which is preliminary data.</text>
</comment>
<protein>
    <submittedName>
        <fullName evidence="7">Hexosaminidase</fullName>
        <ecNumber evidence="7">3.2.1.52</ecNumber>
    </submittedName>
</protein>
<dbReference type="InterPro" id="IPR006311">
    <property type="entry name" value="TAT_signal"/>
</dbReference>
<dbReference type="AlphaFoldDB" id="A0A7W9MTN1"/>
<dbReference type="EC" id="3.2.1.52" evidence="7"/>
<keyword evidence="2 7" id="KW-0378">Hydrolase</keyword>
<dbReference type="SUPFAM" id="SSF51445">
    <property type="entry name" value="(Trans)glycosidases"/>
    <property type="match status" value="1"/>
</dbReference>
<comment type="similarity">
    <text evidence="1">Belongs to the glycosyl hydrolase 20 family.</text>
</comment>
<proteinExistence type="inferred from homology"/>
<evidence type="ECO:0000256" key="1">
    <source>
        <dbReference type="ARBA" id="ARBA00006285"/>
    </source>
</evidence>
<dbReference type="InterPro" id="IPR052764">
    <property type="entry name" value="GH20_Enzymes"/>
</dbReference>
<dbReference type="Pfam" id="PF00728">
    <property type="entry name" value="Glyco_hydro_20"/>
    <property type="match status" value="1"/>
</dbReference>
<evidence type="ECO:0000259" key="5">
    <source>
        <dbReference type="Pfam" id="PF00728"/>
    </source>
</evidence>
<keyword evidence="8" id="KW-1185">Reference proteome</keyword>
<dbReference type="EMBL" id="JACHMY010000001">
    <property type="protein sequence ID" value="MBB5835859.1"/>
    <property type="molecule type" value="Genomic_DNA"/>
</dbReference>
<dbReference type="PRINTS" id="PR00738">
    <property type="entry name" value="GLHYDRLASE20"/>
</dbReference>
<dbReference type="GO" id="GO:0005975">
    <property type="term" value="P:carbohydrate metabolic process"/>
    <property type="evidence" value="ECO:0007669"/>
    <property type="project" value="InterPro"/>
</dbReference>
<dbReference type="SUPFAM" id="SSF89372">
    <property type="entry name" value="Fucose-specific lectin"/>
    <property type="match status" value="1"/>
</dbReference>
<sequence>MTELNRRTVLGSIGAVAVGPMIGHLPGSRLPSSAAVVAALPTIPAVQSWTPGAGTFRFTSTTRLIVDITTASGLGTTAATFSDDLVEVCGRRLSPVQLAAPAAGDIFVSLSTADTGLGPEGYRMTIGDTIRIEARTARGAFYGTRTALQLLRTSSTVAAGTIRDWPRYAERGLLIANENKQFSSRWWQDQIRELAFLKLNLLWLYVGYPKAPAGEMAAVAEFARRYHVTVVPQFNMPGHLDGVPGRPYLKGNPARGIPDRPQSLDLSIQAGYDWADAKLSQLVPAIESPYWHTGADEYMIGARYEDYPQLATYARQHYGPSASARDTVYGFINLVNDTVRAQGRTLRIWNDGIHPNAVVPIATNVQIEHWLDSGRSAADLLAAGYQLQNCHLKQLYYDVGGVNAFEPAVVYDQFKVGTFHGSSVPDDHPGLLGAKGHVWIGVGTTVGEAEIGRSIAPSLRSLAQVTWGSPKPAPRYVDFAPLAGRVGHAPGSGFWLSDAAGLPGRAFVKPDEQHVLAAAGPVGGVLHWRYRESLVAERWPGPVVTGQPVGYRHGEEHHVFARLTDDSLAHWTGGPGQLDELPHLDSWGTVAGSVLSDPAGCAYSDQQHVFYRGSTGALEHRFRDRSSGTVVSESWGGELTGAPIVITFLDELHVVGAGPDGAVRHWWYTPRQTTSPQRETWGAGAAVASGLAGYAIGDQLHVYFRSPAGHLMHYFHDRSDNRLLQQDWGGELTGDPVAYTFGAEQHVFGRGPDDSLRHWFSTPGMPQPPARDTWTTPGVVTSGPAGYAVGNQQHVYFRANDGRLGHRFWDSVGRRIVVDDWPGAIPV</sequence>
<dbReference type="Gene3D" id="3.20.20.80">
    <property type="entry name" value="Glycosidases"/>
    <property type="match status" value="1"/>
</dbReference>
<dbReference type="Pfam" id="PF02838">
    <property type="entry name" value="Glyco_hydro_20b"/>
    <property type="match status" value="1"/>
</dbReference>
<feature type="domain" description="Beta-hexosaminidase bacterial type N-terminal" evidence="6">
    <location>
        <begin position="41"/>
        <end position="165"/>
    </location>
</feature>
<evidence type="ECO:0000313" key="8">
    <source>
        <dbReference type="Proteomes" id="UP000549971"/>
    </source>
</evidence>
<dbReference type="InterPro" id="IPR029018">
    <property type="entry name" value="Hex-like_dom2"/>
</dbReference>
<accession>A0A7W9MTN1</accession>
<dbReference type="InterPro" id="IPR007132">
    <property type="entry name" value="DUF346"/>
</dbReference>
<dbReference type="PROSITE" id="PS51318">
    <property type="entry name" value="TAT"/>
    <property type="match status" value="1"/>
</dbReference>
<gene>
    <name evidence="7" type="ORF">HDA39_002593</name>
</gene>
<evidence type="ECO:0000256" key="4">
    <source>
        <dbReference type="PIRSR" id="PIRSR625705-1"/>
    </source>
</evidence>
<dbReference type="GO" id="GO:0004563">
    <property type="term" value="F:beta-N-acetylhexosaminidase activity"/>
    <property type="evidence" value="ECO:0007669"/>
    <property type="project" value="UniProtKB-EC"/>
</dbReference>
<dbReference type="Gene3D" id="3.30.379.10">
    <property type="entry name" value="Chitobiase/beta-hexosaminidase domain 2-like"/>
    <property type="match status" value="1"/>
</dbReference>
<reference evidence="7 8" key="1">
    <citation type="submission" date="2020-08" db="EMBL/GenBank/DDBJ databases">
        <title>Sequencing the genomes of 1000 actinobacteria strains.</title>
        <authorList>
            <person name="Klenk H.-P."/>
        </authorList>
    </citation>
    <scope>NUCLEOTIDE SEQUENCE [LARGE SCALE GENOMIC DNA]</scope>
    <source>
        <strain evidence="7 8">DSM 28967</strain>
    </source>
</reference>
<dbReference type="InterPro" id="IPR015882">
    <property type="entry name" value="HEX_bac_N"/>
</dbReference>
<dbReference type="Proteomes" id="UP000549971">
    <property type="component" value="Unassembled WGS sequence"/>
</dbReference>
<dbReference type="PANTHER" id="PTHR43678:SF1">
    <property type="entry name" value="BETA-N-ACETYLHEXOSAMINIDASE"/>
    <property type="match status" value="1"/>
</dbReference>
<name>A0A7W9MTN1_9ACTN</name>
<dbReference type="Pfam" id="PF03984">
    <property type="entry name" value="DUF346"/>
    <property type="match status" value="5"/>
</dbReference>
<dbReference type="RefSeq" id="WP_184795449.1">
    <property type="nucleotide sequence ID" value="NZ_JACHMY010000001.1"/>
</dbReference>
<evidence type="ECO:0000313" key="7">
    <source>
        <dbReference type="EMBL" id="MBB5835859.1"/>
    </source>
</evidence>
<dbReference type="InterPro" id="IPR015883">
    <property type="entry name" value="Glyco_hydro_20_cat"/>
</dbReference>
<evidence type="ECO:0000256" key="2">
    <source>
        <dbReference type="ARBA" id="ARBA00022801"/>
    </source>
</evidence>
<feature type="active site" description="Proton donor" evidence="4">
    <location>
        <position position="297"/>
    </location>
</feature>
<evidence type="ECO:0000259" key="6">
    <source>
        <dbReference type="Pfam" id="PF02838"/>
    </source>
</evidence>
<dbReference type="InterPro" id="IPR017853">
    <property type="entry name" value="GH"/>
</dbReference>